<gene>
    <name evidence="1" type="ORF">MTR67_009352</name>
</gene>
<evidence type="ECO:0000313" key="1">
    <source>
        <dbReference type="EMBL" id="WMV15967.1"/>
    </source>
</evidence>
<dbReference type="Proteomes" id="UP001234989">
    <property type="component" value="Chromosome 2"/>
</dbReference>
<organism evidence="1 2">
    <name type="scientific">Solanum verrucosum</name>
    <dbReference type="NCBI Taxonomy" id="315347"/>
    <lineage>
        <taxon>Eukaryota</taxon>
        <taxon>Viridiplantae</taxon>
        <taxon>Streptophyta</taxon>
        <taxon>Embryophyta</taxon>
        <taxon>Tracheophyta</taxon>
        <taxon>Spermatophyta</taxon>
        <taxon>Magnoliopsida</taxon>
        <taxon>eudicotyledons</taxon>
        <taxon>Gunneridae</taxon>
        <taxon>Pentapetalae</taxon>
        <taxon>asterids</taxon>
        <taxon>lamiids</taxon>
        <taxon>Solanales</taxon>
        <taxon>Solanaceae</taxon>
        <taxon>Solanoideae</taxon>
        <taxon>Solaneae</taxon>
        <taxon>Solanum</taxon>
    </lineage>
</organism>
<sequence length="78" mass="9079">MLPKKKRALNSRSLYQRFQRKKGLMISWICISTKAFGIRFQCFKLSFQHNKTLSLLGTKYKFVVLLKLVAHGSKLCVT</sequence>
<evidence type="ECO:0000313" key="2">
    <source>
        <dbReference type="Proteomes" id="UP001234989"/>
    </source>
</evidence>
<proteinExistence type="predicted"/>
<dbReference type="EMBL" id="CP133613">
    <property type="protein sequence ID" value="WMV15967.1"/>
    <property type="molecule type" value="Genomic_DNA"/>
</dbReference>
<keyword evidence="2" id="KW-1185">Reference proteome</keyword>
<dbReference type="AlphaFoldDB" id="A0AAF0TDA1"/>
<name>A0AAF0TDA1_SOLVR</name>
<reference evidence="1" key="1">
    <citation type="submission" date="2023-08" db="EMBL/GenBank/DDBJ databases">
        <title>A de novo genome assembly of Solanum verrucosum Schlechtendal, a Mexican diploid species geographically isolated from the other diploid A-genome species in potato relatives.</title>
        <authorList>
            <person name="Hosaka K."/>
        </authorList>
    </citation>
    <scope>NUCLEOTIDE SEQUENCE</scope>
    <source>
        <tissue evidence="1">Young leaves</tissue>
    </source>
</reference>
<accession>A0AAF0TDA1</accession>
<protein>
    <submittedName>
        <fullName evidence="1">Uncharacterized protein</fullName>
    </submittedName>
</protein>